<dbReference type="EMBL" id="JACHYB010000002">
    <property type="protein sequence ID" value="MBB3187770.1"/>
    <property type="molecule type" value="Genomic_DNA"/>
</dbReference>
<accession>A0A7W5DS39</accession>
<comment type="caution">
    <text evidence="1">The sequence shown here is derived from an EMBL/GenBank/DDBJ whole genome shotgun (WGS) entry which is preliminary data.</text>
</comment>
<gene>
    <name evidence="1" type="ORF">FHX64_001968</name>
</gene>
<evidence type="ECO:0000313" key="2">
    <source>
        <dbReference type="Proteomes" id="UP000544222"/>
    </source>
</evidence>
<dbReference type="AlphaFoldDB" id="A0A7W5DS39"/>
<protein>
    <submittedName>
        <fullName evidence="1">Uncharacterized protein</fullName>
    </submittedName>
</protein>
<evidence type="ECO:0000313" key="1">
    <source>
        <dbReference type="EMBL" id="MBB3187770.1"/>
    </source>
</evidence>
<keyword evidence="2" id="KW-1185">Reference proteome</keyword>
<dbReference type="RefSeq" id="WP_183413603.1">
    <property type="nucleotide sequence ID" value="NZ_JACHYB010000002.1"/>
</dbReference>
<name>A0A7W5DS39_9PORP</name>
<proteinExistence type="predicted"/>
<reference evidence="1 2" key="1">
    <citation type="submission" date="2020-08" db="EMBL/GenBank/DDBJ databases">
        <title>Genomic Encyclopedia of Type Strains, Phase IV (KMG-IV): sequencing the most valuable type-strain genomes for metagenomic binning, comparative biology and taxonomic classification.</title>
        <authorList>
            <person name="Goeker M."/>
        </authorList>
    </citation>
    <scope>NUCLEOTIDE SEQUENCE [LARGE SCALE GENOMIC DNA]</scope>
    <source>
        <strain evidence="1 2">DSM 27471</strain>
    </source>
</reference>
<sequence length="239" mass="26654">MNKTILFTLIEKEISELEVLVKGMKEINTLSPTLLSLTKSKVNAILEDLDQISHLPVPETHKSVEKIDFEEAIEVQQPITTVIAEPAQKITSDESVPIQPAAMNDPHIEVVIPELPVMENVSDIKEPIHVKGTSTSLAEILNSNKQSLNDTIALQAEASLAETLQKSKVEDLRQAITLADRFRFQRELFGGNGEKFNTTLTQLNAATTKEEAMSLLHTFGWDENNTHVIAFLNLVMRKF</sequence>
<organism evidence="1 2">
    <name type="scientific">Microbacter margulisiae</name>
    <dbReference type="NCBI Taxonomy" id="1350067"/>
    <lineage>
        <taxon>Bacteria</taxon>
        <taxon>Pseudomonadati</taxon>
        <taxon>Bacteroidota</taxon>
        <taxon>Bacteroidia</taxon>
        <taxon>Bacteroidales</taxon>
        <taxon>Porphyromonadaceae</taxon>
        <taxon>Microbacter</taxon>
    </lineage>
</organism>
<dbReference type="Proteomes" id="UP000544222">
    <property type="component" value="Unassembled WGS sequence"/>
</dbReference>